<sequence length="369" mass="42837">MKTNNQKARQSKAEENSDERRHMRLCHDGGTFSDTAPTELGPHSRVEAFTNGITDVAFHFFLVSHQQPHFTSVSNMDALARFNHSLSWTRSWLAAHQQETTEDDFEVIDIPGGNSFSRDEDVISLSSDDPITSCAEPESLHGPSIFAFNPDSDIYSNPSTYATHPLHHDPVHDTEPLPSDHLAYATAGRNPTTPFQDLRSPSKAHNRTRKHSEKYFGHRHIKPGQLNQPHWDTWPPNKYNVFYEPGCTITVPNTTSNLQHETKPTIMTKKQLYIEAQRWPRPPKPPRNRVDRDRWQIAAHHDKDHLVMKHMRQIREQDEIEMFWDEEMIEEMVGREHEDMEVDPRMENWCVCVWKGCEEYCVEHGYGVR</sequence>
<organism evidence="2 4">
    <name type="scientific">Cercospora beticola</name>
    <name type="common">Sugarbeet leaf spot fungus</name>
    <dbReference type="NCBI Taxonomy" id="122368"/>
    <lineage>
        <taxon>Eukaryota</taxon>
        <taxon>Fungi</taxon>
        <taxon>Dikarya</taxon>
        <taxon>Ascomycota</taxon>
        <taxon>Pezizomycotina</taxon>
        <taxon>Dothideomycetes</taxon>
        <taxon>Dothideomycetidae</taxon>
        <taxon>Mycosphaerellales</taxon>
        <taxon>Mycosphaerellaceae</taxon>
        <taxon>Cercospora</taxon>
    </lineage>
</organism>
<name>A0A2G5HUD4_CERBT</name>
<feature type="region of interest" description="Disordered" evidence="1">
    <location>
        <begin position="1"/>
        <end position="21"/>
    </location>
</feature>
<dbReference type="Proteomes" id="UP001302367">
    <property type="component" value="Chromosome 8"/>
</dbReference>
<evidence type="ECO:0000313" key="3">
    <source>
        <dbReference type="EMBL" id="WPB06923.1"/>
    </source>
</evidence>
<evidence type="ECO:0000256" key="1">
    <source>
        <dbReference type="SAM" id="MobiDB-lite"/>
    </source>
</evidence>
<keyword evidence="5" id="KW-1185">Reference proteome</keyword>
<evidence type="ECO:0000313" key="2">
    <source>
        <dbReference type="EMBL" id="PIA95883.1"/>
    </source>
</evidence>
<feature type="compositionally biased region" description="Basic and acidic residues" evidence="1">
    <location>
        <begin position="11"/>
        <end position="21"/>
    </location>
</feature>
<evidence type="ECO:0000313" key="4">
    <source>
        <dbReference type="Proteomes" id="UP000230605"/>
    </source>
</evidence>
<dbReference type="AlphaFoldDB" id="A0A2G5HUD4"/>
<dbReference type="EMBL" id="CP134191">
    <property type="protein sequence ID" value="WPB06923.1"/>
    <property type="molecule type" value="Genomic_DNA"/>
</dbReference>
<gene>
    <name evidence="2" type="ORF">CB0940_10216</name>
    <name evidence="3" type="ORF">RHO25_011583</name>
</gene>
<proteinExistence type="predicted"/>
<feature type="region of interest" description="Disordered" evidence="1">
    <location>
        <begin position="187"/>
        <end position="210"/>
    </location>
</feature>
<accession>A0A2G5HUD4</accession>
<dbReference type="EMBL" id="LKMD01000103">
    <property type="protein sequence ID" value="PIA95883.1"/>
    <property type="molecule type" value="Genomic_DNA"/>
</dbReference>
<evidence type="ECO:0000313" key="5">
    <source>
        <dbReference type="Proteomes" id="UP001302367"/>
    </source>
</evidence>
<protein>
    <submittedName>
        <fullName evidence="2">Uncharacterized protein</fullName>
    </submittedName>
</protein>
<reference evidence="3 5" key="2">
    <citation type="submission" date="2023-09" db="EMBL/GenBank/DDBJ databases">
        <title>Complete-Gapless Cercospora beticola genome.</title>
        <authorList>
            <person name="Wyatt N.A."/>
            <person name="Spanner R.E."/>
            <person name="Bolton M.D."/>
        </authorList>
    </citation>
    <scope>NUCLEOTIDE SEQUENCE [LARGE SCALE GENOMIC DNA]</scope>
    <source>
        <strain evidence="3">Cb09-40</strain>
    </source>
</reference>
<dbReference type="OrthoDB" id="5423564at2759"/>
<dbReference type="Proteomes" id="UP000230605">
    <property type="component" value="Chromosome 8"/>
</dbReference>
<reference evidence="2 4" key="1">
    <citation type="submission" date="2015-10" db="EMBL/GenBank/DDBJ databases">
        <title>The cercosporin biosynthetic gene cluster was horizontally transferred to several fungal lineages and shown to be expanded in Cercospora beticola based on microsynteny with recipient genomes.</title>
        <authorList>
            <person name="De Jonge R."/>
            <person name="Ebert M.K."/>
            <person name="Suttle J.C."/>
            <person name="Jurick Ii W.M."/>
            <person name="Secor G.A."/>
            <person name="Thomma B.P."/>
            <person name="Van De Peer Y."/>
            <person name="Bolton M.D."/>
        </authorList>
    </citation>
    <scope>NUCLEOTIDE SEQUENCE [LARGE SCALE GENOMIC DNA]</scope>
    <source>
        <strain evidence="2 4">09-40</strain>
    </source>
</reference>